<name>A0A1E4TAN0_9ASCO</name>
<keyword evidence="2 4" id="KW-0689">Ribosomal protein</keyword>
<evidence type="ECO:0000313" key="7">
    <source>
        <dbReference type="Proteomes" id="UP000095023"/>
    </source>
</evidence>
<dbReference type="SUPFAM" id="SSF56053">
    <property type="entry name" value="Ribosomal protein L6"/>
    <property type="match status" value="2"/>
</dbReference>
<dbReference type="Gene3D" id="3.90.930.12">
    <property type="entry name" value="Ribosomal protein L6, alpha-beta domain"/>
    <property type="match status" value="2"/>
</dbReference>
<dbReference type="PROSITE" id="PS00525">
    <property type="entry name" value="RIBOSOMAL_L6_1"/>
    <property type="match status" value="1"/>
</dbReference>
<evidence type="ECO:0000259" key="5">
    <source>
        <dbReference type="Pfam" id="PF00347"/>
    </source>
</evidence>
<reference evidence="7" key="1">
    <citation type="submission" date="2016-02" db="EMBL/GenBank/DDBJ databases">
        <title>Comparative genomics of biotechnologically important yeasts.</title>
        <authorList>
            <consortium name="DOE Joint Genome Institute"/>
            <person name="Riley R."/>
            <person name="Haridas S."/>
            <person name="Wolfe K.H."/>
            <person name="Lopes M.R."/>
            <person name="Hittinger C.T."/>
            <person name="Goker M."/>
            <person name="Salamov A."/>
            <person name="Wisecaver J."/>
            <person name="Long T.M."/>
            <person name="Aerts A.L."/>
            <person name="Barry K."/>
            <person name="Choi C."/>
            <person name="Clum A."/>
            <person name="Coughlan A.Y."/>
            <person name="Deshpande S."/>
            <person name="Douglass A.P."/>
            <person name="Hanson S.J."/>
            <person name="Klenk H.-P."/>
            <person name="Labutti K."/>
            <person name="Lapidus A."/>
            <person name="Lindquist E."/>
            <person name="Lipzen A."/>
            <person name="Meier-Kolthoff J.P."/>
            <person name="Ohm R.A."/>
            <person name="Otillar R.P."/>
            <person name="Pangilinan J."/>
            <person name="Peng Y."/>
            <person name="Rokas A."/>
            <person name="Rosa C.A."/>
            <person name="Scheuner C."/>
            <person name="Sibirny A.A."/>
            <person name="Slot J.C."/>
            <person name="Stielow J.B."/>
            <person name="Sun H."/>
            <person name="Kurtzman C.P."/>
            <person name="Blackwell M."/>
            <person name="Jeffries T.W."/>
            <person name="Grigoriev I.V."/>
        </authorList>
    </citation>
    <scope>NUCLEOTIDE SEQUENCE [LARGE SCALE GENOMIC DNA]</scope>
    <source>
        <strain evidence="7">NRRL Y-17796</strain>
    </source>
</reference>
<evidence type="ECO:0000256" key="4">
    <source>
        <dbReference type="RuleBase" id="RU003869"/>
    </source>
</evidence>
<dbReference type="InterPro" id="IPR019906">
    <property type="entry name" value="Ribosomal_uL6_bac-type"/>
</dbReference>
<evidence type="ECO:0000256" key="2">
    <source>
        <dbReference type="ARBA" id="ARBA00022980"/>
    </source>
</evidence>
<dbReference type="GO" id="GO:0019843">
    <property type="term" value="F:rRNA binding"/>
    <property type="evidence" value="ECO:0007669"/>
    <property type="project" value="InterPro"/>
</dbReference>
<dbReference type="GO" id="GO:0003735">
    <property type="term" value="F:structural constituent of ribosome"/>
    <property type="evidence" value="ECO:0007669"/>
    <property type="project" value="EnsemblFungi"/>
</dbReference>
<keyword evidence="7" id="KW-1185">Reference proteome</keyword>
<evidence type="ECO:0000256" key="1">
    <source>
        <dbReference type="ARBA" id="ARBA00009356"/>
    </source>
</evidence>
<dbReference type="Proteomes" id="UP000095023">
    <property type="component" value="Unassembled WGS sequence"/>
</dbReference>
<organism evidence="6 7">
    <name type="scientific">Tortispora caseinolytica NRRL Y-17796</name>
    <dbReference type="NCBI Taxonomy" id="767744"/>
    <lineage>
        <taxon>Eukaryota</taxon>
        <taxon>Fungi</taxon>
        <taxon>Dikarya</taxon>
        <taxon>Ascomycota</taxon>
        <taxon>Saccharomycotina</taxon>
        <taxon>Trigonopsidomycetes</taxon>
        <taxon>Trigonopsidales</taxon>
        <taxon>Trigonopsidaceae</taxon>
        <taxon>Tortispora</taxon>
    </lineage>
</organism>
<gene>
    <name evidence="6" type="ORF">CANCADRAFT_16593</name>
</gene>
<dbReference type="InterPro" id="IPR002358">
    <property type="entry name" value="Ribosomal_uL6_CS"/>
</dbReference>
<feature type="domain" description="Large ribosomal subunit protein uL6 alpha-beta" evidence="5">
    <location>
        <begin position="11"/>
        <end position="90"/>
    </location>
</feature>
<evidence type="ECO:0000256" key="3">
    <source>
        <dbReference type="ARBA" id="ARBA00023274"/>
    </source>
</evidence>
<dbReference type="InterPro" id="IPR036789">
    <property type="entry name" value="Ribosomal_uL6-like_a/b-dom_sf"/>
</dbReference>
<comment type="similarity">
    <text evidence="1 4">Belongs to the universal ribosomal protein uL6 family.</text>
</comment>
<dbReference type="OrthoDB" id="540873at2759"/>
<dbReference type="EMBL" id="KV453843">
    <property type="protein sequence ID" value="ODV88812.1"/>
    <property type="molecule type" value="Genomic_DNA"/>
</dbReference>
<accession>A0A1E4TAN0</accession>
<dbReference type="InterPro" id="IPR020040">
    <property type="entry name" value="Ribosomal_uL6_a/b-dom"/>
</dbReference>
<dbReference type="PIRSF" id="PIRSF002162">
    <property type="entry name" value="Ribosomal_L6"/>
    <property type="match status" value="1"/>
</dbReference>
<dbReference type="AlphaFoldDB" id="A0A1E4TAN0"/>
<dbReference type="PRINTS" id="PR00059">
    <property type="entry name" value="RIBOSOMALL6"/>
</dbReference>
<dbReference type="GO" id="GO:0006412">
    <property type="term" value="P:translation"/>
    <property type="evidence" value="ECO:0007669"/>
    <property type="project" value="InterPro"/>
</dbReference>
<proteinExistence type="inferred from homology"/>
<dbReference type="GO" id="GO:0005762">
    <property type="term" value="C:mitochondrial large ribosomal subunit"/>
    <property type="evidence" value="ECO:0007669"/>
    <property type="project" value="EnsemblFungi"/>
</dbReference>
<dbReference type="PANTHER" id="PTHR11655:SF14">
    <property type="entry name" value="LARGE RIBOSOMAL SUBUNIT PROTEIN UL6M"/>
    <property type="match status" value="1"/>
</dbReference>
<dbReference type="InterPro" id="IPR000702">
    <property type="entry name" value="Ribosomal_uL6-like"/>
</dbReference>
<dbReference type="Pfam" id="PF00347">
    <property type="entry name" value="Ribosomal_L6"/>
    <property type="match status" value="2"/>
</dbReference>
<keyword evidence="3 4" id="KW-0687">Ribonucleoprotein</keyword>
<feature type="non-terminal residue" evidence="6">
    <location>
        <position position="188"/>
    </location>
</feature>
<evidence type="ECO:0000313" key="6">
    <source>
        <dbReference type="EMBL" id="ODV88812.1"/>
    </source>
</evidence>
<dbReference type="PANTHER" id="PTHR11655">
    <property type="entry name" value="60S/50S RIBOSOMAL PROTEIN L6/L9"/>
    <property type="match status" value="1"/>
</dbReference>
<sequence length="188" mass="20722">SHIGRTSIFVPEGTSIEIEKNIASRPGYQRAYIEGPKGKVSMELPGFVGVEKQGADRISVSVEDSSIKKQRQMWGTARAILANHIQGVTEDHIAVLKFVGTGYRALLKDSDRTVVVKVGFADDVEVAVPEDLSVTLPQPTRLVIKGVDLQKVTQFAARIRAIKKPEPYKGKGIFVNDETIKLKQRKVK</sequence>
<feature type="non-terminal residue" evidence="6">
    <location>
        <position position="1"/>
    </location>
</feature>
<protein>
    <recommendedName>
        <fullName evidence="5">Large ribosomal subunit protein uL6 alpha-beta domain-containing protein</fullName>
    </recommendedName>
</protein>
<feature type="domain" description="Large ribosomal subunit protein uL6 alpha-beta" evidence="5">
    <location>
        <begin position="99"/>
        <end position="173"/>
    </location>
</feature>